<dbReference type="OrthoDB" id="1680245at2"/>
<evidence type="ECO:0000313" key="3">
    <source>
        <dbReference type="Proteomes" id="UP000277811"/>
    </source>
</evidence>
<keyword evidence="3" id="KW-1185">Reference proteome</keyword>
<reference evidence="2 3" key="1">
    <citation type="submission" date="2018-06" db="EMBL/GenBank/DDBJ databases">
        <authorList>
            <person name="Strepis N."/>
        </authorList>
    </citation>
    <scope>NUCLEOTIDE SEQUENCE [LARGE SCALE GENOMIC DNA]</scope>
    <source>
        <strain evidence="2">LUCI</strain>
    </source>
</reference>
<accession>A0A498R943</accession>
<dbReference type="Proteomes" id="UP000277811">
    <property type="component" value="Unassembled WGS sequence"/>
</dbReference>
<feature type="compositionally biased region" description="Pro residues" evidence="1">
    <location>
        <begin position="151"/>
        <end position="167"/>
    </location>
</feature>
<proteinExistence type="predicted"/>
<sequence>MATPQPIITTILADINAVVPNFSSLVSSYRLLVGAAEEIHRIPGVSEEIFQRSITRFDRCGTLIDIFLELLCCKITYSTEFLGLSCAPIDLFRLLLNRSDALDTPHHTAEQIVELEALRRALGLSGLDCSCFNSPLGGNCPPEQGHHFTYTPPPPPTPAPAPAPPSAEPGETEVESELELSRTDPEPVTGPPAEAEVNSDPPVPPKTTQESQPSPPRPVKLPPQSAQPGPSGPTGQQIKITYRDPRQEL</sequence>
<organism evidence="2 3">
    <name type="scientific">Lucifera butyrica</name>
    <dbReference type="NCBI Taxonomy" id="1351585"/>
    <lineage>
        <taxon>Bacteria</taxon>
        <taxon>Bacillati</taxon>
        <taxon>Bacillota</taxon>
        <taxon>Negativicutes</taxon>
        <taxon>Veillonellales</taxon>
        <taxon>Veillonellaceae</taxon>
        <taxon>Lucifera</taxon>
    </lineage>
</organism>
<feature type="compositionally biased region" description="Low complexity" evidence="1">
    <location>
        <begin position="222"/>
        <end position="237"/>
    </location>
</feature>
<feature type="region of interest" description="Disordered" evidence="1">
    <location>
        <begin position="143"/>
        <end position="249"/>
    </location>
</feature>
<evidence type="ECO:0000313" key="2">
    <source>
        <dbReference type="EMBL" id="VBB07515.1"/>
    </source>
</evidence>
<dbReference type="RefSeq" id="WP_122628442.1">
    <property type="nucleotide sequence ID" value="NZ_UPPP01000075.1"/>
</dbReference>
<name>A0A498R943_9FIRM</name>
<gene>
    <name evidence="2" type="ORF">LUCI_2764</name>
</gene>
<protein>
    <submittedName>
        <fullName evidence="2">Uncharacterized protein</fullName>
    </submittedName>
</protein>
<dbReference type="EMBL" id="UPPP01000075">
    <property type="protein sequence ID" value="VBB07515.1"/>
    <property type="molecule type" value="Genomic_DNA"/>
</dbReference>
<dbReference type="AlphaFoldDB" id="A0A498R943"/>
<evidence type="ECO:0000256" key="1">
    <source>
        <dbReference type="SAM" id="MobiDB-lite"/>
    </source>
</evidence>